<dbReference type="OrthoDB" id="9774675at2"/>
<gene>
    <name evidence="7" type="ORF">DNU06_10010</name>
</gene>
<evidence type="ECO:0000259" key="6">
    <source>
        <dbReference type="Pfam" id="PF01593"/>
    </source>
</evidence>
<dbReference type="Pfam" id="PF01593">
    <property type="entry name" value="Amino_oxidase"/>
    <property type="match status" value="1"/>
</dbReference>
<dbReference type="PANTHER" id="PTHR43734:SF7">
    <property type="entry name" value="4,4'-DIAPONEUROSPORENE OXYGENASE"/>
    <property type="match status" value="1"/>
</dbReference>
<keyword evidence="4 5" id="KW-0560">Oxidoreductase</keyword>
<dbReference type="GO" id="GO:0016491">
    <property type="term" value="F:oxidoreductase activity"/>
    <property type="evidence" value="ECO:0007669"/>
    <property type="project" value="UniProtKB-KW"/>
</dbReference>
<evidence type="ECO:0000256" key="4">
    <source>
        <dbReference type="ARBA" id="ARBA00023002"/>
    </source>
</evidence>
<dbReference type="InterPro" id="IPR014105">
    <property type="entry name" value="Carotenoid/retinoid_OxRdtase"/>
</dbReference>
<evidence type="ECO:0000256" key="5">
    <source>
        <dbReference type="RuleBase" id="RU362075"/>
    </source>
</evidence>
<keyword evidence="3 5" id="KW-0125">Carotenoid biosynthesis</keyword>
<dbReference type="PANTHER" id="PTHR43734">
    <property type="entry name" value="PHYTOENE DESATURASE"/>
    <property type="match status" value="1"/>
</dbReference>
<accession>A0A2W1MY23</accession>
<evidence type="ECO:0000256" key="1">
    <source>
        <dbReference type="ARBA" id="ARBA00004829"/>
    </source>
</evidence>
<protein>
    <submittedName>
        <fullName evidence="7">Phytoene desaturase</fullName>
    </submittedName>
</protein>
<proteinExistence type="inferred from homology"/>
<dbReference type="RefSeq" id="WP_111063193.1">
    <property type="nucleotide sequence ID" value="NZ_JBHUCU010000032.1"/>
</dbReference>
<dbReference type="EMBL" id="QKSB01000005">
    <property type="protein sequence ID" value="PZE17069.1"/>
    <property type="molecule type" value="Genomic_DNA"/>
</dbReference>
<evidence type="ECO:0000256" key="3">
    <source>
        <dbReference type="ARBA" id="ARBA00022746"/>
    </source>
</evidence>
<feature type="domain" description="Amine oxidase" evidence="6">
    <location>
        <begin position="11"/>
        <end position="280"/>
    </location>
</feature>
<reference evidence="7 8" key="1">
    <citation type="submission" date="2018-06" db="EMBL/GenBank/DDBJ databases">
        <title>The draft genome sequence of Crocinitomix sp. SM1701.</title>
        <authorList>
            <person name="Zhang X."/>
        </authorList>
    </citation>
    <scope>NUCLEOTIDE SEQUENCE [LARGE SCALE GENOMIC DNA]</scope>
    <source>
        <strain evidence="7 8">SM1701</strain>
    </source>
</reference>
<dbReference type="InterPro" id="IPR036188">
    <property type="entry name" value="FAD/NAD-bd_sf"/>
</dbReference>
<dbReference type="InterPro" id="IPR002937">
    <property type="entry name" value="Amino_oxidase"/>
</dbReference>
<keyword evidence="8" id="KW-1185">Reference proteome</keyword>
<dbReference type="NCBIfam" id="NF042421">
    <property type="entry name" value="hydcarot_desat_CrtD"/>
    <property type="match status" value="1"/>
</dbReference>
<dbReference type="SUPFAM" id="SSF51905">
    <property type="entry name" value="FAD/NAD(P)-binding domain"/>
    <property type="match status" value="1"/>
</dbReference>
<evidence type="ECO:0000256" key="2">
    <source>
        <dbReference type="ARBA" id="ARBA00006046"/>
    </source>
</evidence>
<evidence type="ECO:0000313" key="7">
    <source>
        <dbReference type="EMBL" id="PZE17069.1"/>
    </source>
</evidence>
<dbReference type="NCBIfam" id="TIGR02734">
    <property type="entry name" value="crtI_fam"/>
    <property type="match status" value="1"/>
</dbReference>
<evidence type="ECO:0000313" key="8">
    <source>
        <dbReference type="Proteomes" id="UP000249248"/>
    </source>
</evidence>
<organism evidence="7 8">
    <name type="scientific">Putridiphycobacter roseus</name>
    <dbReference type="NCBI Taxonomy" id="2219161"/>
    <lineage>
        <taxon>Bacteria</taxon>
        <taxon>Pseudomonadati</taxon>
        <taxon>Bacteroidota</taxon>
        <taxon>Flavobacteriia</taxon>
        <taxon>Flavobacteriales</taxon>
        <taxon>Crocinitomicaceae</taxon>
        <taxon>Putridiphycobacter</taxon>
    </lineage>
</organism>
<comment type="caution">
    <text evidence="7">The sequence shown here is derived from an EMBL/GenBank/DDBJ whole genome shotgun (WGS) entry which is preliminary data.</text>
</comment>
<dbReference type="AlphaFoldDB" id="A0A2W1MY23"/>
<comment type="similarity">
    <text evidence="2 5">Belongs to the carotenoid/retinoid oxidoreductase family.</text>
</comment>
<name>A0A2W1MY23_9FLAO</name>
<comment type="pathway">
    <text evidence="1 5">Carotenoid biosynthesis.</text>
</comment>
<sequence length="484" mass="54227">MPKAIVIGAGIGGLAVAIRLAAKGYAVQVFDKNNHLGGKLNEFKENGFRFDTGPSLFTMPAYFEDLFTAAGKNLVDYLPYKLLDASCTYFYPDHASFKFYRDELKLKEALGAELQTDLPAVKSYLNSAKKLYDTAGKLFVEKSLHQRSTYFSKQALKALPHLLSPKNLSTLHRKNKANFKNKKWVQLFDRYATYNGSSPYKTPAMMAVIPHLEHNIGTFFPQGGMYGIVKAMETLALELGVEFQLNQQVEEIIIKNKNAVGVVVANTKYMADKVISNMDIALTYKYLLKNEKYFLKEDKKERSSSGLVFYWGMKDVFPQLSLHNILFSEAYKLEFNEIFSHGKVPLDPTIYINISSKESPDDAPPKNENWFVMINTPAGIDLNDVQIAQIKEKIILAIERGLKVEISSKIIVEKILTPKDIQINTLGYKGALYGTASNSLLSSFKRHSNFSKLYKNLYFVGGTVHPGGGIPLCLNSAKIVADTL</sequence>
<dbReference type="Gene3D" id="3.50.50.60">
    <property type="entry name" value="FAD/NAD(P)-binding domain"/>
    <property type="match status" value="2"/>
</dbReference>
<dbReference type="InterPro" id="IPR054840">
    <property type="entry name" value="hydcarot_desat_CrtD"/>
</dbReference>
<dbReference type="GO" id="GO:0016117">
    <property type="term" value="P:carotenoid biosynthetic process"/>
    <property type="evidence" value="ECO:0007669"/>
    <property type="project" value="UniProtKB-KW"/>
</dbReference>
<dbReference type="Proteomes" id="UP000249248">
    <property type="component" value="Unassembled WGS sequence"/>
</dbReference>